<evidence type="ECO:0000256" key="1">
    <source>
        <dbReference type="SAM" id="SignalP"/>
    </source>
</evidence>
<feature type="chain" id="PRO_5008128040" evidence="1">
    <location>
        <begin position="29"/>
        <end position="133"/>
    </location>
</feature>
<proteinExistence type="predicted"/>
<evidence type="ECO:0000313" key="3">
    <source>
        <dbReference type="Proteomes" id="UP000075883"/>
    </source>
</evidence>
<accession>A0A182M9A8</accession>
<evidence type="ECO:0000313" key="2">
    <source>
        <dbReference type="EnsemblMetazoa" id="ACUA012643-PA"/>
    </source>
</evidence>
<organism evidence="2 3">
    <name type="scientific">Anopheles culicifacies</name>
    <dbReference type="NCBI Taxonomy" id="139723"/>
    <lineage>
        <taxon>Eukaryota</taxon>
        <taxon>Metazoa</taxon>
        <taxon>Ecdysozoa</taxon>
        <taxon>Arthropoda</taxon>
        <taxon>Hexapoda</taxon>
        <taxon>Insecta</taxon>
        <taxon>Pterygota</taxon>
        <taxon>Neoptera</taxon>
        <taxon>Endopterygota</taxon>
        <taxon>Diptera</taxon>
        <taxon>Nematocera</taxon>
        <taxon>Culicoidea</taxon>
        <taxon>Culicidae</taxon>
        <taxon>Anophelinae</taxon>
        <taxon>Anopheles</taxon>
        <taxon>culicifacies species complex</taxon>
    </lineage>
</organism>
<sequence length="133" mass="14538">MGEVKRTIVMCLLVMSLLVVSFTREVNAAPQQKNTEVPDAPGTTTKRSAYSPIADIGRLAQGTAGMFGQFWNTGARLGGEFSRRAFEFLKVKNPHKSQESSLKNGLLEWVSTYIGVLHQPIAHDSCSSRAPDV</sequence>
<dbReference type="EMBL" id="AXCM01019220">
    <property type="status" value="NOT_ANNOTATED_CDS"/>
    <property type="molecule type" value="Genomic_DNA"/>
</dbReference>
<dbReference type="AlphaFoldDB" id="A0A182M9A8"/>
<name>A0A182M9A8_9DIPT</name>
<dbReference type="EnsemblMetazoa" id="ACUA012643-RA">
    <property type="protein sequence ID" value="ACUA012643-PA"/>
    <property type="gene ID" value="ACUA012643"/>
</dbReference>
<reference evidence="3" key="1">
    <citation type="submission" date="2013-09" db="EMBL/GenBank/DDBJ databases">
        <title>The Genome Sequence of Anopheles culicifacies species A.</title>
        <authorList>
            <consortium name="The Broad Institute Genomics Platform"/>
            <person name="Neafsey D.E."/>
            <person name="Besansky N."/>
            <person name="Howell P."/>
            <person name="Walton C."/>
            <person name="Young S.K."/>
            <person name="Zeng Q."/>
            <person name="Gargeya S."/>
            <person name="Fitzgerald M."/>
            <person name="Haas B."/>
            <person name="Abouelleil A."/>
            <person name="Allen A.W."/>
            <person name="Alvarado L."/>
            <person name="Arachchi H.M."/>
            <person name="Berlin A.M."/>
            <person name="Chapman S.B."/>
            <person name="Gainer-Dewar J."/>
            <person name="Goldberg J."/>
            <person name="Griggs A."/>
            <person name="Gujja S."/>
            <person name="Hansen M."/>
            <person name="Howarth C."/>
            <person name="Imamovic A."/>
            <person name="Ireland A."/>
            <person name="Larimer J."/>
            <person name="McCowan C."/>
            <person name="Murphy C."/>
            <person name="Pearson M."/>
            <person name="Poon T.W."/>
            <person name="Priest M."/>
            <person name="Roberts A."/>
            <person name="Saif S."/>
            <person name="Shea T."/>
            <person name="Sisk P."/>
            <person name="Sykes S."/>
            <person name="Wortman J."/>
            <person name="Nusbaum C."/>
            <person name="Birren B."/>
        </authorList>
    </citation>
    <scope>NUCLEOTIDE SEQUENCE [LARGE SCALE GENOMIC DNA]</scope>
    <source>
        <strain evidence="3">A-37</strain>
    </source>
</reference>
<dbReference type="VEuPathDB" id="VectorBase:ACUA012643"/>
<feature type="signal peptide" evidence="1">
    <location>
        <begin position="1"/>
        <end position="28"/>
    </location>
</feature>
<keyword evidence="1" id="KW-0732">Signal</keyword>
<reference evidence="2" key="2">
    <citation type="submission" date="2020-05" db="UniProtKB">
        <authorList>
            <consortium name="EnsemblMetazoa"/>
        </authorList>
    </citation>
    <scope>IDENTIFICATION</scope>
    <source>
        <strain evidence="2">A-37</strain>
    </source>
</reference>
<keyword evidence="3" id="KW-1185">Reference proteome</keyword>
<protein>
    <submittedName>
        <fullName evidence="2">Uncharacterized protein</fullName>
    </submittedName>
</protein>
<dbReference type="Proteomes" id="UP000075883">
    <property type="component" value="Unassembled WGS sequence"/>
</dbReference>
<dbReference type="STRING" id="139723.A0A182M9A8"/>